<dbReference type="AlphaFoldDB" id="A0A4Z2EWT4"/>
<evidence type="ECO:0000256" key="1">
    <source>
        <dbReference type="SAM" id="MobiDB-lite"/>
    </source>
</evidence>
<accession>A0A4Z2EWT4</accession>
<name>A0A4Z2EWT4_9TELE</name>
<gene>
    <name evidence="2" type="ORF">EYF80_056506</name>
</gene>
<feature type="region of interest" description="Disordered" evidence="1">
    <location>
        <begin position="41"/>
        <end position="67"/>
    </location>
</feature>
<evidence type="ECO:0000313" key="3">
    <source>
        <dbReference type="Proteomes" id="UP000314294"/>
    </source>
</evidence>
<feature type="compositionally biased region" description="Basic and acidic residues" evidence="1">
    <location>
        <begin position="93"/>
        <end position="103"/>
    </location>
</feature>
<dbReference type="Proteomes" id="UP000314294">
    <property type="component" value="Unassembled WGS sequence"/>
</dbReference>
<evidence type="ECO:0000313" key="2">
    <source>
        <dbReference type="EMBL" id="TNN33335.1"/>
    </source>
</evidence>
<proteinExistence type="predicted"/>
<protein>
    <submittedName>
        <fullName evidence="2">Uncharacterized protein</fullName>
    </submittedName>
</protein>
<dbReference type="EMBL" id="SRLO01002272">
    <property type="protein sequence ID" value="TNN33335.1"/>
    <property type="molecule type" value="Genomic_DNA"/>
</dbReference>
<feature type="compositionally biased region" description="Basic and acidic residues" evidence="1">
    <location>
        <begin position="41"/>
        <end position="58"/>
    </location>
</feature>
<feature type="region of interest" description="Disordered" evidence="1">
    <location>
        <begin position="81"/>
        <end position="152"/>
    </location>
</feature>
<sequence>MVLPADRHIIEELVEEYQGGEKKTGLEEGEKKTLLRNIRGTSEEHQRNIRGTSEEHQRNIRGTSHLTSQECTLSSLWSRPLTSTEPLLVPEGQSRRSEEHGQEVRGAWSTRSEEHGQEVRGAWAGGQRSMGRRSEEHGQEVQGAPPMASSGW</sequence>
<reference evidence="2 3" key="1">
    <citation type="submission" date="2019-03" db="EMBL/GenBank/DDBJ databases">
        <title>First draft genome of Liparis tanakae, snailfish: a comprehensive survey of snailfish specific genes.</title>
        <authorList>
            <person name="Kim W."/>
            <person name="Song I."/>
            <person name="Jeong J.-H."/>
            <person name="Kim D."/>
            <person name="Kim S."/>
            <person name="Ryu S."/>
            <person name="Song J.Y."/>
            <person name="Lee S.K."/>
        </authorList>
    </citation>
    <scope>NUCLEOTIDE SEQUENCE [LARGE SCALE GENOMIC DNA]</scope>
    <source>
        <tissue evidence="2">Muscle</tissue>
    </source>
</reference>
<keyword evidence="3" id="KW-1185">Reference proteome</keyword>
<comment type="caution">
    <text evidence="2">The sequence shown here is derived from an EMBL/GenBank/DDBJ whole genome shotgun (WGS) entry which is preliminary data.</text>
</comment>
<organism evidence="2 3">
    <name type="scientific">Liparis tanakae</name>
    <name type="common">Tanaka's snailfish</name>
    <dbReference type="NCBI Taxonomy" id="230148"/>
    <lineage>
        <taxon>Eukaryota</taxon>
        <taxon>Metazoa</taxon>
        <taxon>Chordata</taxon>
        <taxon>Craniata</taxon>
        <taxon>Vertebrata</taxon>
        <taxon>Euteleostomi</taxon>
        <taxon>Actinopterygii</taxon>
        <taxon>Neopterygii</taxon>
        <taxon>Teleostei</taxon>
        <taxon>Neoteleostei</taxon>
        <taxon>Acanthomorphata</taxon>
        <taxon>Eupercaria</taxon>
        <taxon>Perciformes</taxon>
        <taxon>Cottioidei</taxon>
        <taxon>Cottales</taxon>
        <taxon>Liparidae</taxon>
        <taxon>Liparis</taxon>
    </lineage>
</organism>